<sequence length="216" mass="23261">MPSLIAVNRVHGFLPTPKGGQTAIDKRPVPGPVGVGPLGLEGDRQLDTAHHGGTEQALYAYAVEDADAWSADLGREIPPGLFGENLTTEGLDVTHALIGEQWRIGEGEDAVVVEVTSPRVPCVTFQDRMGEPHWIKRFTERGAPGAYLRVVRTGSVEAGMPVTVVRRPSHGVTLQQTFPRGEPAVMADLLAAERAGEVRLDPEMRRHAELAVSRQG</sequence>
<accession>A0A542ZHJ4</accession>
<dbReference type="Gene3D" id="2.40.33.20">
    <property type="entry name" value="PK beta-barrel domain-like"/>
    <property type="match status" value="1"/>
</dbReference>
<dbReference type="PROSITE" id="PS51340">
    <property type="entry name" value="MOSC"/>
    <property type="match status" value="1"/>
</dbReference>
<dbReference type="Proteomes" id="UP000319514">
    <property type="component" value="Unassembled WGS sequence"/>
</dbReference>
<dbReference type="SUPFAM" id="SSF50800">
    <property type="entry name" value="PK beta-barrel domain-like"/>
    <property type="match status" value="1"/>
</dbReference>
<dbReference type="GO" id="GO:0030151">
    <property type="term" value="F:molybdenum ion binding"/>
    <property type="evidence" value="ECO:0007669"/>
    <property type="project" value="InterPro"/>
</dbReference>
<evidence type="ECO:0000259" key="2">
    <source>
        <dbReference type="PROSITE" id="PS51340"/>
    </source>
</evidence>
<evidence type="ECO:0000256" key="1">
    <source>
        <dbReference type="SAM" id="MobiDB-lite"/>
    </source>
</evidence>
<keyword evidence="4" id="KW-1185">Reference proteome</keyword>
<dbReference type="Pfam" id="PF03473">
    <property type="entry name" value="MOSC"/>
    <property type="match status" value="1"/>
</dbReference>
<dbReference type="InterPro" id="IPR011037">
    <property type="entry name" value="Pyrv_Knase-like_insert_dom_sf"/>
</dbReference>
<evidence type="ECO:0000313" key="4">
    <source>
        <dbReference type="Proteomes" id="UP000319514"/>
    </source>
</evidence>
<dbReference type="GO" id="GO:0030170">
    <property type="term" value="F:pyridoxal phosphate binding"/>
    <property type="evidence" value="ECO:0007669"/>
    <property type="project" value="InterPro"/>
</dbReference>
<dbReference type="RefSeq" id="WP_141787775.1">
    <property type="nucleotide sequence ID" value="NZ_BAAAKX010000004.1"/>
</dbReference>
<protein>
    <submittedName>
        <fullName evidence="3">MOSC domain-containing protein YiiM</fullName>
    </submittedName>
</protein>
<proteinExistence type="predicted"/>
<reference evidence="3 4" key="1">
    <citation type="submission" date="2019-06" db="EMBL/GenBank/DDBJ databases">
        <title>Sequencing the genomes of 1000 actinobacteria strains.</title>
        <authorList>
            <person name="Klenk H.-P."/>
        </authorList>
    </citation>
    <scope>NUCLEOTIDE SEQUENCE [LARGE SCALE GENOMIC DNA]</scope>
    <source>
        <strain evidence="3 4">DSM 18082</strain>
    </source>
</reference>
<dbReference type="GO" id="GO:0003824">
    <property type="term" value="F:catalytic activity"/>
    <property type="evidence" value="ECO:0007669"/>
    <property type="project" value="InterPro"/>
</dbReference>
<dbReference type="OrthoDB" id="9786134at2"/>
<evidence type="ECO:0000313" key="3">
    <source>
        <dbReference type="EMBL" id="TQL59804.1"/>
    </source>
</evidence>
<dbReference type="InterPro" id="IPR005302">
    <property type="entry name" value="MoCF_Sase_C"/>
</dbReference>
<feature type="domain" description="MOSC" evidence="2">
    <location>
        <begin position="27"/>
        <end position="165"/>
    </location>
</feature>
<dbReference type="PANTHER" id="PTHR30212">
    <property type="entry name" value="PROTEIN YIIM"/>
    <property type="match status" value="1"/>
</dbReference>
<gene>
    <name evidence="3" type="ORF">FB474_1170</name>
</gene>
<dbReference type="AlphaFoldDB" id="A0A542ZHJ4"/>
<feature type="region of interest" description="Disordered" evidence="1">
    <location>
        <begin position="17"/>
        <end position="37"/>
    </location>
</feature>
<dbReference type="PANTHER" id="PTHR30212:SF2">
    <property type="entry name" value="PROTEIN YIIM"/>
    <property type="match status" value="1"/>
</dbReference>
<dbReference type="EMBL" id="VFOQ01000001">
    <property type="protein sequence ID" value="TQL59804.1"/>
    <property type="molecule type" value="Genomic_DNA"/>
</dbReference>
<name>A0A542ZHJ4_9MICO</name>
<dbReference type="InterPro" id="IPR052353">
    <property type="entry name" value="Benzoxazolinone_Detox_Enz"/>
</dbReference>
<comment type="caution">
    <text evidence="3">The sequence shown here is derived from an EMBL/GenBank/DDBJ whole genome shotgun (WGS) entry which is preliminary data.</text>
</comment>
<organism evidence="3 4">
    <name type="scientific">Oryzihumus leptocrescens</name>
    <dbReference type="NCBI Taxonomy" id="297536"/>
    <lineage>
        <taxon>Bacteria</taxon>
        <taxon>Bacillati</taxon>
        <taxon>Actinomycetota</taxon>
        <taxon>Actinomycetes</taxon>
        <taxon>Micrococcales</taxon>
        <taxon>Intrasporangiaceae</taxon>
        <taxon>Oryzihumus</taxon>
    </lineage>
</organism>